<proteinExistence type="predicted"/>
<organism evidence="1 2">
    <name type="scientific">Rhizobium paranaense</name>
    <dbReference type="NCBI Taxonomy" id="1650438"/>
    <lineage>
        <taxon>Bacteria</taxon>
        <taxon>Pseudomonadati</taxon>
        <taxon>Pseudomonadota</taxon>
        <taxon>Alphaproteobacteria</taxon>
        <taxon>Hyphomicrobiales</taxon>
        <taxon>Rhizobiaceae</taxon>
        <taxon>Rhizobium/Agrobacterium group</taxon>
        <taxon>Rhizobium</taxon>
    </lineage>
</organism>
<keyword evidence="2" id="KW-1185">Reference proteome</keyword>
<dbReference type="AlphaFoldDB" id="A0A7W9D0R9"/>
<accession>A0A7W9D0R9</accession>
<gene>
    <name evidence="1" type="ORF">GGD50_001933</name>
</gene>
<evidence type="ECO:0000313" key="2">
    <source>
        <dbReference type="Proteomes" id="UP000549882"/>
    </source>
</evidence>
<name>A0A7W9D0R9_9HYPH</name>
<dbReference type="Proteomes" id="UP000549882">
    <property type="component" value="Unassembled WGS sequence"/>
</dbReference>
<reference evidence="1 2" key="1">
    <citation type="submission" date="2020-08" db="EMBL/GenBank/DDBJ databases">
        <title>Genomic Encyclopedia of Type Strains, Phase IV (KMG-V): Genome sequencing to study the core and pangenomes of soil and plant-associated prokaryotes.</title>
        <authorList>
            <person name="Whitman W."/>
        </authorList>
    </citation>
    <scope>NUCLEOTIDE SEQUENCE [LARGE SCALE GENOMIC DNA]</scope>
    <source>
        <strain evidence="1 2">SEMIA 4064</strain>
    </source>
</reference>
<protein>
    <submittedName>
        <fullName evidence="1">Uncharacterized protein</fullName>
    </submittedName>
</protein>
<sequence>MRFDRRADLDQLRAQIAADIEAQAADARGLFITLVPGQDAIYRLKRQEALLIVADLQQGANVPEGETLHITAEAAGDAVSRFEKAVEILTRDQHWASGSQMIECVRRSAKSALAAATTAPEIRAAAIIDWREVRAFAQAQTQERTAYVSH</sequence>
<dbReference type="RefSeq" id="WP_183937689.1">
    <property type="nucleotide sequence ID" value="NZ_JACHBI010000003.1"/>
</dbReference>
<dbReference type="EMBL" id="JACHBI010000003">
    <property type="protein sequence ID" value="MBB5573320.1"/>
    <property type="molecule type" value="Genomic_DNA"/>
</dbReference>
<comment type="caution">
    <text evidence="1">The sequence shown here is derived from an EMBL/GenBank/DDBJ whole genome shotgun (WGS) entry which is preliminary data.</text>
</comment>
<evidence type="ECO:0000313" key="1">
    <source>
        <dbReference type="EMBL" id="MBB5573320.1"/>
    </source>
</evidence>